<proteinExistence type="predicted"/>
<gene>
    <name evidence="2" type="ORF">ALOHA_HF4000ANIW93E5ctg7g10</name>
</gene>
<accession>B3T2Q7</accession>
<reference evidence="2" key="1">
    <citation type="journal article" date="2008" name="ISME J.">
        <title>Genomic patterns of recombination, clonal divergence and environment in marine microbial populations.</title>
        <authorList>
            <person name="Konstantinidis K.T."/>
            <person name="Delong E.F."/>
        </authorList>
    </citation>
    <scope>NUCLEOTIDE SEQUENCE</scope>
</reference>
<evidence type="ECO:0000256" key="1">
    <source>
        <dbReference type="SAM" id="MobiDB-lite"/>
    </source>
</evidence>
<evidence type="ECO:0000313" key="2">
    <source>
        <dbReference type="EMBL" id="ABZ06866.1"/>
    </source>
</evidence>
<dbReference type="EMBL" id="EU016586">
    <property type="protein sequence ID" value="ABZ06866.1"/>
    <property type="molecule type" value="Genomic_DNA"/>
</dbReference>
<dbReference type="AlphaFoldDB" id="B3T2Q7"/>
<protein>
    <submittedName>
        <fullName evidence="2">Uncharacterized protein</fullName>
    </submittedName>
</protein>
<sequence length="71" mass="8666">MNCMPEFICEECGRREFHENEDTLKMMIKIHEKFCRKKVGEDYSFMHRDDEHDEPMDTERANDEKDIPILK</sequence>
<name>B3T2Q7_9ARCH</name>
<feature type="region of interest" description="Disordered" evidence="1">
    <location>
        <begin position="47"/>
        <end position="71"/>
    </location>
</feature>
<organism evidence="2">
    <name type="scientific">uncultured marine crenarchaeote HF4000_ANIW93E5</name>
    <dbReference type="NCBI Taxonomy" id="455563"/>
    <lineage>
        <taxon>Archaea</taxon>
        <taxon>Nitrososphaerota</taxon>
        <taxon>Nitrososphaeria</taxon>
        <taxon>Nitrosopumilales</taxon>
        <taxon>environmental samples</taxon>
    </lineage>
</organism>